<dbReference type="HOGENOM" id="CLU_2817327_0_0_1"/>
<organism evidence="1 2">
    <name type="scientific">Setaria italica</name>
    <name type="common">Foxtail millet</name>
    <name type="synonym">Panicum italicum</name>
    <dbReference type="NCBI Taxonomy" id="4555"/>
    <lineage>
        <taxon>Eukaryota</taxon>
        <taxon>Viridiplantae</taxon>
        <taxon>Streptophyta</taxon>
        <taxon>Embryophyta</taxon>
        <taxon>Tracheophyta</taxon>
        <taxon>Spermatophyta</taxon>
        <taxon>Magnoliopsida</taxon>
        <taxon>Liliopsida</taxon>
        <taxon>Poales</taxon>
        <taxon>Poaceae</taxon>
        <taxon>PACMAD clade</taxon>
        <taxon>Panicoideae</taxon>
        <taxon>Panicodae</taxon>
        <taxon>Paniceae</taxon>
        <taxon>Cenchrinae</taxon>
        <taxon>Setaria</taxon>
    </lineage>
</organism>
<dbReference type="InParanoid" id="K4AHP6"/>
<dbReference type="EnsemblPlants" id="KQK88700">
    <property type="protein sequence ID" value="KQK88700"/>
    <property type="gene ID" value="SETIT_038403mg"/>
</dbReference>
<dbReference type="EMBL" id="AGNK02005561">
    <property type="status" value="NOT_ANNOTATED_CDS"/>
    <property type="molecule type" value="Genomic_DNA"/>
</dbReference>
<reference evidence="2" key="1">
    <citation type="journal article" date="2012" name="Nat. Biotechnol.">
        <title>Reference genome sequence of the model plant Setaria.</title>
        <authorList>
            <person name="Bennetzen J.L."/>
            <person name="Schmutz J."/>
            <person name="Wang H."/>
            <person name="Percifield R."/>
            <person name="Hawkins J."/>
            <person name="Pontaroli A.C."/>
            <person name="Estep M."/>
            <person name="Feng L."/>
            <person name="Vaughn J.N."/>
            <person name="Grimwood J."/>
            <person name="Jenkins J."/>
            <person name="Barry K."/>
            <person name="Lindquist E."/>
            <person name="Hellsten U."/>
            <person name="Deshpande S."/>
            <person name="Wang X."/>
            <person name="Wu X."/>
            <person name="Mitros T."/>
            <person name="Triplett J."/>
            <person name="Yang X."/>
            <person name="Ye C.Y."/>
            <person name="Mauro-Herrera M."/>
            <person name="Wang L."/>
            <person name="Li P."/>
            <person name="Sharma M."/>
            <person name="Sharma R."/>
            <person name="Ronald P.C."/>
            <person name="Panaud O."/>
            <person name="Kellogg E.A."/>
            <person name="Brutnell T.P."/>
            <person name="Doust A.N."/>
            <person name="Tuskan G.A."/>
            <person name="Rokhsar D."/>
            <person name="Devos K.M."/>
        </authorList>
    </citation>
    <scope>NUCLEOTIDE SEQUENCE [LARGE SCALE GENOMIC DNA]</scope>
    <source>
        <strain evidence="2">cv. Yugu1</strain>
    </source>
</reference>
<evidence type="ECO:0000313" key="2">
    <source>
        <dbReference type="Proteomes" id="UP000004995"/>
    </source>
</evidence>
<accession>K4AHP6</accession>
<sequence length="67" mass="7600">MALLLSLVCSSRFQSFTERDSCVSPHYLVCVNGILAVDAVQSRWRSDCDYRSERNSACIAMYRLDSC</sequence>
<name>K4AHP6_SETIT</name>
<proteinExistence type="predicted"/>
<dbReference type="AlphaFoldDB" id="K4AHP6"/>
<keyword evidence="2" id="KW-1185">Reference proteome</keyword>
<reference evidence="1" key="2">
    <citation type="submission" date="2018-08" db="UniProtKB">
        <authorList>
            <consortium name="EnsemblPlants"/>
        </authorList>
    </citation>
    <scope>IDENTIFICATION</scope>
    <source>
        <strain evidence="1">Yugu1</strain>
    </source>
</reference>
<dbReference type="Proteomes" id="UP000004995">
    <property type="component" value="Unassembled WGS sequence"/>
</dbReference>
<dbReference type="Gramene" id="KQK88700">
    <property type="protein sequence ID" value="KQK88700"/>
    <property type="gene ID" value="SETIT_038403mg"/>
</dbReference>
<evidence type="ECO:0000313" key="1">
    <source>
        <dbReference type="EnsemblPlants" id="KQK88700"/>
    </source>
</evidence>
<protein>
    <submittedName>
        <fullName evidence="1">Uncharacterized protein</fullName>
    </submittedName>
</protein>